<keyword evidence="2" id="KW-1185">Reference proteome</keyword>
<sequence length="192" mass="22219">MSPQETNMQEYERLQYDFLARAEKMFGSKTNYRYLGLFYHNFPPRVVFCGRSLETEECSFKIFLNGKGAINDKKDGIFQLAHEVVHLLSPVELVKGNEINYLEEGMATFFSKLILEEITGDKEFFDFAIEKHEKYLKAYKLYLSLIEVDISAVKKLRESTPVIAKITSEDFKIANLKVDNDLINSLLTKFGD</sequence>
<evidence type="ECO:0000313" key="1">
    <source>
        <dbReference type="EMBL" id="MFC0317397.1"/>
    </source>
</evidence>
<reference evidence="1 2" key="1">
    <citation type="submission" date="2024-09" db="EMBL/GenBank/DDBJ databases">
        <authorList>
            <person name="Sun Q."/>
            <person name="Mori K."/>
        </authorList>
    </citation>
    <scope>NUCLEOTIDE SEQUENCE [LARGE SCALE GENOMIC DNA]</scope>
    <source>
        <strain evidence="1 2">CCM 7765</strain>
    </source>
</reference>
<dbReference type="EMBL" id="JBHLWO010000001">
    <property type="protein sequence ID" value="MFC0317397.1"/>
    <property type="molecule type" value="Genomic_DNA"/>
</dbReference>
<evidence type="ECO:0008006" key="3">
    <source>
        <dbReference type="Google" id="ProtNLM"/>
    </source>
</evidence>
<protein>
    <recommendedName>
        <fullName evidence="3">IrrE N-terminal-like domain-containing protein</fullName>
    </recommendedName>
</protein>
<gene>
    <name evidence="1" type="ORF">ACFFI0_03710</name>
</gene>
<organism evidence="1 2">
    <name type="scientific">Olivibacter oleidegradans</name>
    <dbReference type="NCBI Taxonomy" id="760123"/>
    <lineage>
        <taxon>Bacteria</taxon>
        <taxon>Pseudomonadati</taxon>
        <taxon>Bacteroidota</taxon>
        <taxon>Sphingobacteriia</taxon>
        <taxon>Sphingobacteriales</taxon>
        <taxon>Sphingobacteriaceae</taxon>
        <taxon>Olivibacter</taxon>
    </lineage>
</organism>
<dbReference type="RefSeq" id="WP_130854636.1">
    <property type="nucleotide sequence ID" value="NZ_JBHLWO010000001.1"/>
</dbReference>
<evidence type="ECO:0000313" key="2">
    <source>
        <dbReference type="Proteomes" id="UP001589774"/>
    </source>
</evidence>
<comment type="caution">
    <text evidence="1">The sequence shown here is derived from an EMBL/GenBank/DDBJ whole genome shotgun (WGS) entry which is preliminary data.</text>
</comment>
<name>A0ABV6HEU6_9SPHI</name>
<accession>A0ABV6HEU6</accession>
<dbReference type="Proteomes" id="UP001589774">
    <property type="component" value="Unassembled WGS sequence"/>
</dbReference>
<proteinExistence type="predicted"/>